<dbReference type="AlphaFoldDB" id="A0A8C0P6Y5"/>
<evidence type="ECO:0000256" key="1">
    <source>
        <dbReference type="ARBA" id="ARBA00004141"/>
    </source>
</evidence>
<evidence type="ECO:0000256" key="3">
    <source>
        <dbReference type="ARBA" id="ARBA00022692"/>
    </source>
</evidence>
<gene>
    <name evidence="7" type="primary">TMEM255B</name>
</gene>
<feature type="transmembrane region" description="Helical" evidence="6">
    <location>
        <begin position="58"/>
        <end position="78"/>
    </location>
</feature>
<dbReference type="GO" id="GO:0016020">
    <property type="term" value="C:membrane"/>
    <property type="evidence" value="ECO:0007669"/>
    <property type="project" value="UniProtKB-SubCell"/>
</dbReference>
<dbReference type="Ensembl" id="ENSCAFT00030041107.1">
    <property type="protein sequence ID" value="ENSCAFP00030035866.1"/>
    <property type="gene ID" value="ENSCAFG00030022321.1"/>
</dbReference>
<reference evidence="7" key="1">
    <citation type="submission" date="2019-03" db="EMBL/GenBank/DDBJ databases">
        <authorList>
            <person name="Warren W.C."/>
            <person name="Johnson G.S."/>
        </authorList>
    </citation>
    <scope>NUCLEOTIDE SEQUENCE [LARGE SCALE GENOMIC DNA]</scope>
    <source>
        <strain evidence="7">Basenji</strain>
    </source>
</reference>
<keyword evidence="3 6" id="KW-0812">Transmembrane</keyword>
<accession>A0A8C0P6Y5</accession>
<dbReference type="Proteomes" id="UP000694429">
    <property type="component" value="Chromosome 22"/>
</dbReference>
<feature type="transmembrane region" description="Helical" evidence="6">
    <location>
        <begin position="85"/>
        <end position="109"/>
    </location>
</feature>
<organism evidence="7 8">
    <name type="scientific">Canis lupus familiaris</name>
    <name type="common">Dog</name>
    <name type="synonym">Canis familiaris</name>
    <dbReference type="NCBI Taxonomy" id="9615"/>
    <lineage>
        <taxon>Eukaryota</taxon>
        <taxon>Metazoa</taxon>
        <taxon>Chordata</taxon>
        <taxon>Craniata</taxon>
        <taxon>Vertebrata</taxon>
        <taxon>Euteleostomi</taxon>
        <taxon>Mammalia</taxon>
        <taxon>Eutheria</taxon>
        <taxon>Laurasiatheria</taxon>
        <taxon>Carnivora</taxon>
        <taxon>Caniformia</taxon>
        <taxon>Canidae</taxon>
        <taxon>Canis</taxon>
    </lineage>
</organism>
<dbReference type="PANTHER" id="PTHR33721">
    <property type="entry name" value="TRANSMEMBRANE PROTEIN 255B-LIKE"/>
    <property type="match status" value="1"/>
</dbReference>
<keyword evidence="4 6" id="KW-1133">Transmembrane helix</keyword>
<comment type="subcellular location">
    <subcellularLocation>
        <location evidence="1">Membrane</location>
        <topology evidence="1">Multi-pass membrane protein</topology>
    </subcellularLocation>
</comment>
<evidence type="ECO:0000313" key="8">
    <source>
        <dbReference type="Proteomes" id="UP000694429"/>
    </source>
</evidence>
<proteinExistence type="inferred from homology"/>
<protein>
    <submittedName>
        <fullName evidence="7">Transmembrane protein 255B</fullName>
    </submittedName>
</protein>
<evidence type="ECO:0000256" key="2">
    <source>
        <dbReference type="ARBA" id="ARBA00007903"/>
    </source>
</evidence>
<keyword evidence="5 6" id="KW-0472">Membrane</keyword>
<dbReference type="Pfam" id="PF14967">
    <property type="entry name" value="FAM70"/>
    <property type="match status" value="1"/>
</dbReference>
<reference evidence="7" key="2">
    <citation type="submission" date="2025-08" db="UniProtKB">
        <authorList>
            <consortium name="Ensembl"/>
        </authorList>
    </citation>
    <scope>IDENTIFICATION</scope>
</reference>
<feature type="transmembrane region" description="Helical" evidence="6">
    <location>
        <begin position="195"/>
        <end position="220"/>
    </location>
</feature>
<feature type="transmembrane region" description="Helical" evidence="6">
    <location>
        <begin position="26"/>
        <end position="46"/>
    </location>
</feature>
<dbReference type="InterPro" id="IPR028014">
    <property type="entry name" value="TMEM255"/>
</dbReference>
<evidence type="ECO:0000313" key="7">
    <source>
        <dbReference type="Ensembl" id="ENSCAFP00030035866.1"/>
    </source>
</evidence>
<dbReference type="PANTHER" id="PTHR33721:SF3">
    <property type="entry name" value="TRANSMEMBRANE PROTEIN 255B"/>
    <property type="match status" value="1"/>
</dbReference>
<evidence type="ECO:0000256" key="5">
    <source>
        <dbReference type="ARBA" id="ARBA00023136"/>
    </source>
</evidence>
<evidence type="ECO:0000256" key="6">
    <source>
        <dbReference type="SAM" id="Phobius"/>
    </source>
</evidence>
<comment type="similarity">
    <text evidence="2">Belongs to the TMEM255 family.</text>
</comment>
<name>A0A8C0P6Y5_CANLF</name>
<sequence length="514" mass="55713">MQPSVPGPLALLDATEGFAKRKKTSLWFVGSLLVVSVSILTVGLTATTRTENVTMGGYYPGIILGFGAFLGIIGINLVENRRQVLFAAIVFISFGVVAAFCCAIVDGVFAARHIEPRPLTAGRCQFFASEVGYVHDTYQTEVTCHSSNGQCQLKVRSSTCYCCDLYNCQSTEHPPAYYEFVGVHRCQDVLHLYRLLWASALLNVLGVLLGIVTAAVLGAFKDMVPLSQLAYGPSALPQILYNPAQQILAYTGFCPSPATLPTCSSYPLPLQVGLVLPGRSQWAHITGCSRPGQPWSDGTQMGVHGLPSPSLLGQQSQHALARDGGPVREAWQTARPLQCFRLLCWPGPWHRPGLEPFLTQSRTLWQFTAESRPATRGLCAVIWRPWELTLQPCIPTEVATSQPVGHMGLGQLWSFPEWHLPCLPVLSPHSSLCGSGDPTGQAGWLPGVSVRWLGAGIGGSGARDMGRGVLRGLLPAACQRRAHWVRPEWCAGLLLVLSLLTWKMRLVAELPGRG</sequence>
<evidence type="ECO:0000256" key="4">
    <source>
        <dbReference type="ARBA" id="ARBA00022989"/>
    </source>
</evidence>